<dbReference type="Gene3D" id="3.40.50.1820">
    <property type="entry name" value="alpha/beta hydrolase"/>
    <property type="match status" value="1"/>
</dbReference>
<dbReference type="InterPro" id="IPR029058">
    <property type="entry name" value="AB_hydrolase_fold"/>
</dbReference>
<evidence type="ECO:0000313" key="1">
    <source>
        <dbReference type="EMBL" id="GAI23368.1"/>
    </source>
</evidence>
<proteinExistence type="predicted"/>
<sequence>MTNRNTENYHKLPDGRKLCYAEYGDPNGKPIFEFHGNPSSRLGSMLFDEAARRLGIRVIGIDRPGIGLSDYKSGRKLLDWPDDVLKLAEALKIDRFPIVGGSGGVPSALACAYKIPGRLTSVGVLFGPRPLGTPGATDGWSRSKRIQSFLGRNGPLWIGSLAMSAVARVMRRN</sequence>
<feature type="non-terminal residue" evidence="1">
    <location>
        <position position="173"/>
    </location>
</feature>
<dbReference type="AlphaFoldDB" id="X1LWB5"/>
<name>X1LWB5_9ZZZZ</name>
<dbReference type="PANTHER" id="PTHR45763:SF46">
    <property type="entry name" value="AB HYDROLASE-1 DOMAIN-CONTAINING PROTEIN"/>
    <property type="match status" value="1"/>
</dbReference>
<dbReference type="SUPFAM" id="SSF53474">
    <property type="entry name" value="alpha/beta-Hydrolases"/>
    <property type="match status" value="1"/>
</dbReference>
<accession>X1LWB5</accession>
<gene>
    <name evidence="1" type="ORF">S06H3_27748</name>
</gene>
<reference evidence="1" key="1">
    <citation type="journal article" date="2014" name="Front. Microbiol.">
        <title>High frequency of phylogenetically diverse reductive dehalogenase-homologous genes in deep subseafloor sedimentary metagenomes.</title>
        <authorList>
            <person name="Kawai M."/>
            <person name="Futagami T."/>
            <person name="Toyoda A."/>
            <person name="Takaki Y."/>
            <person name="Nishi S."/>
            <person name="Hori S."/>
            <person name="Arai W."/>
            <person name="Tsubouchi T."/>
            <person name="Morono Y."/>
            <person name="Uchiyama I."/>
            <person name="Ito T."/>
            <person name="Fujiyama A."/>
            <person name="Inagaki F."/>
            <person name="Takami H."/>
        </authorList>
    </citation>
    <scope>NUCLEOTIDE SEQUENCE</scope>
    <source>
        <strain evidence="1">Expedition CK06-06</strain>
    </source>
</reference>
<dbReference type="EMBL" id="BARV01016123">
    <property type="protein sequence ID" value="GAI23368.1"/>
    <property type="molecule type" value="Genomic_DNA"/>
</dbReference>
<organism evidence="1">
    <name type="scientific">marine sediment metagenome</name>
    <dbReference type="NCBI Taxonomy" id="412755"/>
    <lineage>
        <taxon>unclassified sequences</taxon>
        <taxon>metagenomes</taxon>
        <taxon>ecological metagenomes</taxon>
    </lineage>
</organism>
<protein>
    <recommendedName>
        <fullName evidence="2">AB hydrolase-1 domain-containing protein</fullName>
    </recommendedName>
</protein>
<dbReference type="PANTHER" id="PTHR45763">
    <property type="entry name" value="HYDROLASE, ALPHA/BETA FOLD FAMILY PROTEIN, EXPRESSED-RELATED"/>
    <property type="match status" value="1"/>
</dbReference>
<comment type="caution">
    <text evidence="1">The sequence shown here is derived from an EMBL/GenBank/DDBJ whole genome shotgun (WGS) entry which is preliminary data.</text>
</comment>
<evidence type="ECO:0008006" key="2">
    <source>
        <dbReference type="Google" id="ProtNLM"/>
    </source>
</evidence>